<comment type="caution">
    <text evidence="2">The sequence shown here is derived from an EMBL/GenBank/DDBJ whole genome shotgun (WGS) entry which is preliminary data.</text>
</comment>
<organism evidence="2 3">
    <name type="scientific">Candidatus Limisoma intestinavium</name>
    <dbReference type="NCBI Taxonomy" id="2840856"/>
    <lineage>
        <taxon>Bacteria</taxon>
        <taxon>Pseudomonadati</taxon>
        <taxon>Bacteroidota</taxon>
        <taxon>Bacteroidia</taxon>
        <taxon>Bacteroidales</taxon>
        <taxon>Candidatus Limisoma</taxon>
    </lineage>
</organism>
<reference evidence="2" key="1">
    <citation type="submission" date="2020-10" db="EMBL/GenBank/DDBJ databases">
        <authorList>
            <person name="Gilroy R."/>
        </authorList>
    </citation>
    <scope>NUCLEOTIDE SEQUENCE</scope>
    <source>
        <strain evidence="2">17073</strain>
    </source>
</reference>
<evidence type="ECO:0000256" key="1">
    <source>
        <dbReference type="SAM" id="Phobius"/>
    </source>
</evidence>
<sequence length="112" mass="13013">MIEFLHAHNLLGLFIGFCTFLVIGFFHPLVIKGEYYFGIRIRWAFLVVGIICCVAAWLVSDIFWSTILGVTGFSAFWGIGEIIQQQKRVEKGWFPRNPKRRYPFDDKNQPKA</sequence>
<reference evidence="2" key="2">
    <citation type="journal article" date="2021" name="PeerJ">
        <title>Extensive microbial diversity within the chicken gut microbiome revealed by metagenomics and culture.</title>
        <authorList>
            <person name="Gilroy R."/>
            <person name="Ravi A."/>
            <person name="Getino M."/>
            <person name="Pursley I."/>
            <person name="Horton D.L."/>
            <person name="Alikhan N.F."/>
            <person name="Baker D."/>
            <person name="Gharbi K."/>
            <person name="Hall N."/>
            <person name="Watson M."/>
            <person name="Adriaenssens E.M."/>
            <person name="Foster-Nyarko E."/>
            <person name="Jarju S."/>
            <person name="Secka A."/>
            <person name="Antonio M."/>
            <person name="Oren A."/>
            <person name="Chaudhuri R.R."/>
            <person name="La Ragione R."/>
            <person name="Hildebrand F."/>
            <person name="Pallen M.J."/>
        </authorList>
    </citation>
    <scope>NUCLEOTIDE SEQUENCE</scope>
    <source>
        <strain evidence="2">17073</strain>
    </source>
</reference>
<dbReference type="Pfam" id="PF14898">
    <property type="entry name" value="DUF4491"/>
    <property type="match status" value="1"/>
</dbReference>
<feature type="transmembrane region" description="Helical" evidence="1">
    <location>
        <begin position="12"/>
        <end position="31"/>
    </location>
</feature>
<proteinExistence type="predicted"/>
<keyword evidence="1" id="KW-0472">Membrane</keyword>
<keyword evidence="1" id="KW-1133">Transmembrane helix</keyword>
<dbReference type="EMBL" id="DVMS01000227">
    <property type="protein sequence ID" value="HIU39614.1"/>
    <property type="molecule type" value="Genomic_DNA"/>
</dbReference>
<feature type="transmembrane region" description="Helical" evidence="1">
    <location>
        <begin position="43"/>
        <end position="60"/>
    </location>
</feature>
<evidence type="ECO:0000313" key="2">
    <source>
        <dbReference type="EMBL" id="HIU39614.1"/>
    </source>
</evidence>
<accession>A0A9D1IPM7</accession>
<keyword evidence="1" id="KW-0812">Transmembrane</keyword>
<name>A0A9D1IPM7_9BACT</name>
<feature type="transmembrane region" description="Helical" evidence="1">
    <location>
        <begin position="66"/>
        <end position="83"/>
    </location>
</feature>
<protein>
    <submittedName>
        <fullName evidence="2">DUF4491 family protein</fullName>
    </submittedName>
</protein>
<dbReference type="Proteomes" id="UP000824076">
    <property type="component" value="Unassembled WGS sequence"/>
</dbReference>
<gene>
    <name evidence="2" type="ORF">IAD18_08120</name>
</gene>
<evidence type="ECO:0000313" key="3">
    <source>
        <dbReference type="Proteomes" id="UP000824076"/>
    </source>
</evidence>
<dbReference type="AlphaFoldDB" id="A0A9D1IPM7"/>
<dbReference type="InterPro" id="IPR027890">
    <property type="entry name" value="DUF4491"/>
</dbReference>